<sequence length="236" mass="26732">MAILSFKWHSAKQLSDVVVAGKNISIRRGPVKKAPRSKRKFEELKGHDHEKKETNVARPRLTIRLRPKFTIKLQPDVVRRALHRVRKQPRPRNGDIGETEIDDLEDAKDSSVPPAKKLKIEEVAAGLGDPAPALENTVPASTEQPRRWASTQQELDESNARWIALNSNNTPWTDPDAMGPNEGKPVQGPVEEQEPESEVKECKCGEVETCDKCRAFAEELHKHFQEWNAEVGWTWT</sequence>
<proteinExistence type="predicted"/>
<feature type="region of interest" description="Disordered" evidence="1">
    <location>
        <begin position="86"/>
        <end position="152"/>
    </location>
</feature>
<gene>
    <name evidence="2" type="ORF">EWM64_g6812</name>
</gene>
<feature type="region of interest" description="Disordered" evidence="1">
    <location>
        <begin position="29"/>
        <end position="53"/>
    </location>
</feature>
<feature type="compositionally biased region" description="Basic and acidic residues" evidence="1">
    <location>
        <begin position="40"/>
        <end position="53"/>
    </location>
</feature>
<name>A0A4Y9ZSI5_9AGAM</name>
<protein>
    <submittedName>
        <fullName evidence="2">Uncharacterized protein</fullName>
    </submittedName>
</protein>
<comment type="caution">
    <text evidence="2">The sequence shown here is derived from an EMBL/GenBank/DDBJ whole genome shotgun (WGS) entry which is preliminary data.</text>
</comment>
<dbReference type="EMBL" id="SFCI01000977">
    <property type="protein sequence ID" value="TFY77200.1"/>
    <property type="molecule type" value="Genomic_DNA"/>
</dbReference>
<organism evidence="2 3">
    <name type="scientific">Hericium alpestre</name>
    <dbReference type="NCBI Taxonomy" id="135208"/>
    <lineage>
        <taxon>Eukaryota</taxon>
        <taxon>Fungi</taxon>
        <taxon>Dikarya</taxon>
        <taxon>Basidiomycota</taxon>
        <taxon>Agaricomycotina</taxon>
        <taxon>Agaricomycetes</taxon>
        <taxon>Russulales</taxon>
        <taxon>Hericiaceae</taxon>
        <taxon>Hericium</taxon>
    </lineage>
</organism>
<reference evidence="2 3" key="1">
    <citation type="submission" date="2019-02" db="EMBL/GenBank/DDBJ databases">
        <title>Genome sequencing of the rare red list fungi Hericium alpestre (H. flagellum).</title>
        <authorList>
            <person name="Buettner E."/>
            <person name="Kellner H."/>
        </authorList>
    </citation>
    <scope>NUCLEOTIDE SEQUENCE [LARGE SCALE GENOMIC DNA]</scope>
    <source>
        <strain evidence="2 3">DSM 108284</strain>
    </source>
</reference>
<feature type="compositionally biased region" description="Acidic residues" evidence="1">
    <location>
        <begin position="97"/>
        <end position="106"/>
    </location>
</feature>
<dbReference type="AlphaFoldDB" id="A0A4Y9ZSI5"/>
<accession>A0A4Y9ZSI5</accession>
<evidence type="ECO:0000313" key="2">
    <source>
        <dbReference type="EMBL" id="TFY77200.1"/>
    </source>
</evidence>
<feature type="compositionally biased region" description="Polar residues" evidence="1">
    <location>
        <begin position="138"/>
        <end position="152"/>
    </location>
</feature>
<feature type="compositionally biased region" description="Basic residues" evidence="1">
    <location>
        <begin position="29"/>
        <end position="39"/>
    </location>
</feature>
<keyword evidence="3" id="KW-1185">Reference proteome</keyword>
<feature type="region of interest" description="Disordered" evidence="1">
    <location>
        <begin position="170"/>
        <end position="197"/>
    </location>
</feature>
<evidence type="ECO:0000313" key="3">
    <source>
        <dbReference type="Proteomes" id="UP000298061"/>
    </source>
</evidence>
<evidence type="ECO:0000256" key="1">
    <source>
        <dbReference type="SAM" id="MobiDB-lite"/>
    </source>
</evidence>
<dbReference type="Proteomes" id="UP000298061">
    <property type="component" value="Unassembled WGS sequence"/>
</dbReference>